<dbReference type="GO" id="GO:0006303">
    <property type="term" value="P:double-strand break repair via nonhomologous end joining"/>
    <property type="evidence" value="ECO:0007669"/>
    <property type="project" value="InterPro"/>
</dbReference>
<evidence type="ECO:0000256" key="2">
    <source>
        <dbReference type="SAM" id="MobiDB-lite"/>
    </source>
</evidence>
<keyword evidence="4" id="KW-1185">Reference proteome</keyword>
<dbReference type="InterPro" id="IPR027873">
    <property type="entry name" value="PAXX"/>
</dbReference>
<dbReference type="CDD" id="cd22286">
    <property type="entry name" value="HD_PAXX_N"/>
    <property type="match status" value="1"/>
</dbReference>
<sequence>MWSQEFDEEGLEAQSDLSGVTTVESFLLRFKNGFSSSDIMICRIGTKVTLTVGKGSSAIELDLFEAKAAEKKSELQSLLFRLAENCGQLEKQLDTANQQIEVLKSQKGSASGLSVLADLSPKKGQGQAKPKTTKVGMSVINPSSRKRKAATGVVFE</sequence>
<protein>
    <submittedName>
        <fullName evidence="3">Uncharacterized protein</fullName>
    </submittedName>
</protein>
<dbReference type="PANTHER" id="PTHR28586">
    <property type="entry name" value="PROTEIN PAXX"/>
    <property type="match status" value="1"/>
</dbReference>
<dbReference type="PANTHER" id="PTHR28586:SF1">
    <property type="entry name" value="PROTEIN PAXX"/>
    <property type="match status" value="1"/>
</dbReference>
<dbReference type="EMBL" id="JAWDGP010005718">
    <property type="protein sequence ID" value="KAK3753121.1"/>
    <property type="molecule type" value="Genomic_DNA"/>
</dbReference>
<dbReference type="AlphaFoldDB" id="A0AAE1D2Q8"/>
<dbReference type="GO" id="GO:0035861">
    <property type="term" value="C:site of double-strand break"/>
    <property type="evidence" value="ECO:0007669"/>
    <property type="project" value="TreeGrafter"/>
</dbReference>
<evidence type="ECO:0000313" key="3">
    <source>
        <dbReference type="EMBL" id="KAK3753121.1"/>
    </source>
</evidence>
<proteinExistence type="predicted"/>
<dbReference type="GO" id="GO:0060090">
    <property type="term" value="F:molecular adaptor activity"/>
    <property type="evidence" value="ECO:0007669"/>
    <property type="project" value="TreeGrafter"/>
</dbReference>
<keyword evidence="1" id="KW-0175">Coiled coil</keyword>
<dbReference type="GO" id="GO:0070419">
    <property type="term" value="C:nonhomologous end joining complex"/>
    <property type="evidence" value="ECO:0007669"/>
    <property type="project" value="TreeGrafter"/>
</dbReference>
<reference evidence="3" key="1">
    <citation type="journal article" date="2023" name="G3 (Bethesda)">
        <title>A reference genome for the long-term kleptoplast-retaining sea slug Elysia crispata morphotype clarki.</title>
        <authorList>
            <person name="Eastman K.E."/>
            <person name="Pendleton A.L."/>
            <person name="Shaikh M.A."/>
            <person name="Suttiyut T."/>
            <person name="Ogas R."/>
            <person name="Tomko P."/>
            <person name="Gavelis G."/>
            <person name="Widhalm J.R."/>
            <person name="Wisecaver J.H."/>
        </authorList>
    </citation>
    <scope>NUCLEOTIDE SEQUENCE</scope>
    <source>
        <strain evidence="3">ECLA1</strain>
    </source>
</reference>
<feature type="region of interest" description="Disordered" evidence="2">
    <location>
        <begin position="121"/>
        <end position="156"/>
    </location>
</feature>
<comment type="caution">
    <text evidence="3">The sequence shown here is derived from an EMBL/GenBank/DDBJ whole genome shotgun (WGS) entry which is preliminary data.</text>
</comment>
<dbReference type="GO" id="GO:0005634">
    <property type="term" value="C:nucleus"/>
    <property type="evidence" value="ECO:0007669"/>
    <property type="project" value="TreeGrafter"/>
</dbReference>
<name>A0AAE1D2Q8_9GAST</name>
<dbReference type="Pfam" id="PF15384">
    <property type="entry name" value="PAXX"/>
    <property type="match status" value="1"/>
</dbReference>
<dbReference type="Proteomes" id="UP001283361">
    <property type="component" value="Unassembled WGS sequence"/>
</dbReference>
<feature type="coiled-coil region" evidence="1">
    <location>
        <begin position="79"/>
        <end position="106"/>
    </location>
</feature>
<evidence type="ECO:0000256" key="1">
    <source>
        <dbReference type="SAM" id="Coils"/>
    </source>
</evidence>
<organism evidence="3 4">
    <name type="scientific">Elysia crispata</name>
    <name type="common">lettuce slug</name>
    <dbReference type="NCBI Taxonomy" id="231223"/>
    <lineage>
        <taxon>Eukaryota</taxon>
        <taxon>Metazoa</taxon>
        <taxon>Spiralia</taxon>
        <taxon>Lophotrochozoa</taxon>
        <taxon>Mollusca</taxon>
        <taxon>Gastropoda</taxon>
        <taxon>Heterobranchia</taxon>
        <taxon>Euthyneura</taxon>
        <taxon>Panpulmonata</taxon>
        <taxon>Sacoglossa</taxon>
        <taxon>Placobranchoidea</taxon>
        <taxon>Plakobranchidae</taxon>
        <taxon>Elysia</taxon>
    </lineage>
</organism>
<gene>
    <name evidence="3" type="ORF">RRG08_024399</name>
</gene>
<accession>A0AAE1D2Q8</accession>
<evidence type="ECO:0000313" key="4">
    <source>
        <dbReference type="Proteomes" id="UP001283361"/>
    </source>
</evidence>
<dbReference type="InterPro" id="IPR054134">
    <property type="entry name" value="PAXX_N"/>
</dbReference>